<dbReference type="Proteomes" id="UP000625711">
    <property type="component" value="Unassembled WGS sequence"/>
</dbReference>
<dbReference type="Gene3D" id="3.30.70.330">
    <property type="match status" value="3"/>
</dbReference>
<dbReference type="OrthoDB" id="3945418at2759"/>
<sequence>MKTQKDSQNTMDKVKKPNFKKTKNKPFLDRAKSKAILKEKRARLVVKNLSFKATEESVRKYFEEYGQISNVELLKKPDGRNLEVDFAKPKNVYNKEKQKSSTAKEEVEVKQESIDTSIISIKDEDLEEKPEITDEKPDVQNSGNGEDSEVDSDNNEDCDTSSIVEKKPFMSRDVSEGKTIFVKNVPYDATGDDLKKCFLQYGSVYYALICIDKMTEHSKGTAFVKFVNKEDAEKALSAGTELTLLGNILDCHPAIDQNDLKNKLHSEKENKSKPKDSRNLYLVKEGVILAGTKAAQGLSQSDMAKRLQIEQYKTQMLKKLNTFVSKNRLKHGGKGCVIKEARIMRNMRNLDAKGVGESKQYGFVTFTTHEHALAALRSLNNNPNIFTPHKRPIVTFSIENKTALNAKIKRQQKSKFKNPNSKDYDPNLAKENTNTTGTEVECDVKPFSGITAKEGTIQKMRSRYKLGVQAKLHYENIKKEKRKQKMTKKSLAERKKDFIRQPKQKMNNKSKDDNFSKLVNDYKKMLTSDVAKKSKWYE</sequence>
<comment type="caution">
    <text evidence="8">The sequence shown here is derived from an EMBL/GenBank/DDBJ whole genome shotgun (WGS) entry which is preliminary data.</text>
</comment>
<keyword evidence="2" id="KW-0677">Repeat</keyword>
<dbReference type="PROSITE" id="PS50102">
    <property type="entry name" value="RRM"/>
    <property type="match status" value="2"/>
</dbReference>
<evidence type="ECO:0000256" key="3">
    <source>
        <dbReference type="ARBA" id="ARBA00022884"/>
    </source>
</evidence>
<keyword evidence="4" id="KW-0539">Nucleus</keyword>
<feature type="domain" description="RRM" evidence="7">
    <location>
        <begin position="42"/>
        <end position="88"/>
    </location>
</feature>
<evidence type="ECO:0000256" key="5">
    <source>
        <dbReference type="PROSITE-ProRule" id="PRU00176"/>
    </source>
</evidence>
<dbReference type="FunFam" id="3.30.70.330:FF:000182">
    <property type="entry name" value="RNA-binding motif protein 28"/>
    <property type="match status" value="1"/>
</dbReference>
<feature type="domain" description="RRM" evidence="7">
    <location>
        <begin position="178"/>
        <end position="256"/>
    </location>
</feature>
<dbReference type="SMART" id="SM00360">
    <property type="entry name" value="RRM"/>
    <property type="match status" value="3"/>
</dbReference>
<dbReference type="PANTHER" id="PTHR48039">
    <property type="entry name" value="RNA-BINDING MOTIF PROTEIN 14B"/>
    <property type="match status" value="1"/>
</dbReference>
<feature type="compositionally biased region" description="Basic and acidic residues" evidence="6">
    <location>
        <begin position="490"/>
        <end position="500"/>
    </location>
</feature>
<reference evidence="8" key="1">
    <citation type="submission" date="2020-08" db="EMBL/GenBank/DDBJ databases">
        <title>Genome sequencing and assembly of the red palm weevil Rhynchophorus ferrugineus.</title>
        <authorList>
            <person name="Dias G.B."/>
            <person name="Bergman C.M."/>
            <person name="Manee M."/>
        </authorList>
    </citation>
    <scope>NUCLEOTIDE SEQUENCE</scope>
    <source>
        <strain evidence="8">AA-2017</strain>
        <tissue evidence="8">Whole larva</tissue>
    </source>
</reference>
<feature type="compositionally biased region" description="Basic and acidic residues" evidence="6">
    <location>
        <begin position="129"/>
        <end position="138"/>
    </location>
</feature>
<dbReference type="Pfam" id="PF00076">
    <property type="entry name" value="RRM_1"/>
    <property type="match status" value="3"/>
</dbReference>
<gene>
    <name evidence="8" type="ORF">GWI33_000174</name>
</gene>
<accession>A0A834MM46</accession>
<dbReference type="InterPro" id="IPR000504">
    <property type="entry name" value="RRM_dom"/>
</dbReference>
<dbReference type="SUPFAM" id="SSF54928">
    <property type="entry name" value="RNA-binding domain, RBD"/>
    <property type="match status" value="2"/>
</dbReference>
<feature type="region of interest" description="Disordered" evidence="6">
    <location>
        <begin position="480"/>
        <end position="515"/>
    </location>
</feature>
<dbReference type="InterPro" id="IPR035979">
    <property type="entry name" value="RBD_domain_sf"/>
</dbReference>
<dbReference type="InterPro" id="IPR051945">
    <property type="entry name" value="RRM_MRD1_RNA_proc_ribogen"/>
</dbReference>
<comment type="subcellular location">
    <subcellularLocation>
        <location evidence="1">Nucleus</location>
    </subcellularLocation>
</comment>
<proteinExistence type="predicted"/>
<name>A0A834MM46_RHYFE</name>
<keyword evidence="9" id="KW-1185">Reference proteome</keyword>
<dbReference type="GO" id="GO:0003729">
    <property type="term" value="F:mRNA binding"/>
    <property type="evidence" value="ECO:0007669"/>
    <property type="project" value="TreeGrafter"/>
</dbReference>
<evidence type="ECO:0000256" key="6">
    <source>
        <dbReference type="SAM" id="MobiDB-lite"/>
    </source>
</evidence>
<dbReference type="AlphaFoldDB" id="A0A834MM46"/>
<protein>
    <recommendedName>
        <fullName evidence="7">RRM domain-containing protein</fullName>
    </recommendedName>
</protein>
<feature type="region of interest" description="Disordered" evidence="6">
    <location>
        <begin position="1"/>
        <end position="25"/>
    </location>
</feature>
<evidence type="ECO:0000313" key="8">
    <source>
        <dbReference type="EMBL" id="KAF7287821.1"/>
    </source>
</evidence>
<feature type="region of interest" description="Disordered" evidence="6">
    <location>
        <begin position="125"/>
        <end position="165"/>
    </location>
</feature>
<evidence type="ECO:0000313" key="9">
    <source>
        <dbReference type="Proteomes" id="UP000625711"/>
    </source>
</evidence>
<dbReference type="EMBL" id="JAACXV010000002">
    <property type="protein sequence ID" value="KAF7287821.1"/>
    <property type="molecule type" value="Genomic_DNA"/>
</dbReference>
<feature type="region of interest" description="Disordered" evidence="6">
    <location>
        <begin position="409"/>
        <end position="435"/>
    </location>
</feature>
<feature type="compositionally biased region" description="Polar residues" evidence="6">
    <location>
        <begin position="1"/>
        <end position="11"/>
    </location>
</feature>
<evidence type="ECO:0000259" key="7">
    <source>
        <dbReference type="PROSITE" id="PS50102"/>
    </source>
</evidence>
<feature type="compositionally biased region" description="Acidic residues" evidence="6">
    <location>
        <begin position="146"/>
        <end position="159"/>
    </location>
</feature>
<evidence type="ECO:0000256" key="1">
    <source>
        <dbReference type="ARBA" id="ARBA00004123"/>
    </source>
</evidence>
<dbReference type="GO" id="GO:0005730">
    <property type="term" value="C:nucleolus"/>
    <property type="evidence" value="ECO:0007669"/>
    <property type="project" value="TreeGrafter"/>
</dbReference>
<evidence type="ECO:0000256" key="2">
    <source>
        <dbReference type="ARBA" id="ARBA00022737"/>
    </source>
</evidence>
<evidence type="ECO:0000256" key="4">
    <source>
        <dbReference type="ARBA" id="ARBA00023242"/>
    </source>
</evidence>
<dbReference type="InterPro" id="IPR012677">
    <property type="entry name" value="Nucleotide-bd_a/b_plait_sf"/>
</dbReference>
<dbReference type="PANTHER" id="PTHR48039:SF5">
    <property type="entry name" value="RNA-BINDING PROTEIN 28"/>
    <property type="match status" value="1"/>
</dbReference>
<organism evidence="8 9">
    <name type="scientific">Rhynchophorus ferrugineus</name>
    <name type="common">Red palm weevil</name>
    <name type="synonym">Curculio ferrugineus</name>
    <dbReference type="NCBI Taxonomy" id="354439"/>
    <lineage>
        <taxon>Eukaryota</taxon>
        <taxon>Metazoa</taxon>
        <taxon>Ecdysozoa</taxon>
        <taxon>Arthropoda</taxon>
        <taxon>Hexapoda</taxon>
        <taxon>Insecta</taxon>
        <taxon>Pterygota</taxon>
        <taxon>Neoptera</taxon>
        <taxon>Endopterygota</taxon>
        <taxon>Coleoptera</taxon>
        <taxon>Polyphaga</taxon>
        <taxon>Cucujiformia</taxon>
        <taxon>Curculionidae</taxon>
        <taxon>Dryophthorinae</taxon>
        <taxon>Rhynchophorus</taxon>
    </lineage>
</organism>
<dbReference type="CDD" id="cd12416">
    <property type="entry name" value="RRM4_RBM28_like"/>
    <property type="match status" value="1"/>
</dbReference>
<keyword evidence="3 5" id="KW-0694">RNA-binding</keyword>